<sequence length="86" mass="9738">MSLEEVAEAGRHGGGAHPVTFQALAHRRVVVIERVLYLQLDRLVPERGGAPRALLIAAAQREREVCRQRNIHCYYAESHYSQLFLS</sequence>
<reference evidence="1" key="1">
    <citation type="submission" date="2019-08" db="EMBL/GenBank/DDBJ databases">
        <authorList>
            <person name="Kucharzyk K."/>
            <person name="Murdoch R.W."/>
            <person name="Higgins S."/>
            <person name="Loffler F."/>
        </authorList>
    </citation>
    <scope>NUCLEOTIDE SEQUENCE</scope>
</reference>
<gene>
    <name evidence="1" type="ORF">SDC9_193756</name>
</gene>
<dbReference type="EMBL" id="VSSQ01106631">
    <property type="protein sequence ID" value="MPN46173.1"/>
    <property type="molecule type" value="Genomic_DNA"/>
</dbReference>
<name>A0A645IFM4_9ZZZZ</name>
<proteinExistence type="predicted"/>
<accession>A0A645IFM4</accession>
<evidence type="ECO:0000313" key="1">
    <source>
        <dbReference type="EMBL" id="MPN46173.1"/>
    </source>
</evidence>
<dbReference type="AlphaFoldDB" id="A0A645IFM4"/>
<organism evidence="1">
    <name type="scientific">bioreactor metagenome</name>
    <dbReference type="NCBI Taxonomy" id="1076179"/>
    <lineage>
        <taxon>unclassified sequences</taxon>
        <taxon>metagenomes</taxon>
        <taxon>ecological metagenomes</taxon>
    </lineage>
</organism>
<protein>
    <submittedName>
        <fullName evidence="1">Uncharacterized protein</fullName>
    </submittedName>
</protein>
<comment type="caution">
    <text evidence="1">The sequence shown here is derived from an EMBL/GenBank/DDBJ whole genome shotgun (WGS) entry which is preliminary data.</text>
</comment>